<name>A0AAD6Y292_9AGAR</name>
<accession>A0AAD6Y292</accession>
<sequence length="129" mass="14810">MSQGVFIIYHFYLVGRFLTNAGALQYMFQLRRQELLELYVLWKKSLDRIAFDDTDLLEWGPTLQEVLACQISGVTASWEDDNADVAESDEIEEDYDVDDDDDNLFQILGAVERGDTGDGDRNNEDIFVD</sequence>
<keyword evidence="3" id="KW-1185">Reference proteome</keyword>
<dbReference type="Proteomes" id="UP001219525">
    <property type="component" value="Unassembled WGS sequence"/>
</dbReference>
<proteinExistence type="predicted"/>
<protein>
    <submittedName>
        <fullName evidence="2">Uncharacterized protein</fullName>
    </submittedName>
</protein>
<reference evidence="2" key="1">
    <citation type="submission" date="2023-03" db="EMBL/GenBank/DDBJ databases">
        <title>Massive genome expansion in bonnet fungi (Mycena s.s.) driven by repeated elements and novel gene families across ecological guilds.</title>
        <authorList>
            <consortium name="Lawrence Berkeley National Laboratory"/>
            <person name="Harder C.B."/>
            <person name="Miyauchi S."/>
            <person name="Viragh M."/>
            <person name="Kuo A."/>
            <person name="Thoen E."/>
            <person name="Andreopoulos B."/>
            <person name="Lu D."/>
            <person name="Skrede I."/>
            <person name="Drula E."/>
            <person name="Henrissat B."/>
            <person name="Morin E."/>
            <person name="Kohler A."/>
            <person name="Barry K."/>
            <person name="LaButti K."/>
            <person name="Morin E."/>
            <person name="Salamov A."/>
            <person name="Lipzen A."/>
            <person name="Mereny Z."/>
            <person name="Hegedus B."/>
            <person name="Baldrian P."/>
            <person name="Stursova M."/>
            <person name="Weitz H."/>
            <person name="Taylor A."/>
            <person name="Grigoriev I.V."/>
            <person name="Nagy L.G."/>
            <person name="Martin F."/>
            <person name="Kauserud H."/>
        </authorList>
    </citation>
    <scope>NUCLEOTIDE SEQUENCE</scope>
    <source>
        <strain evidence="2">9144</strain>
    </source>
</reference>
<evidence type="ECO:0000313" key="3">
    <source>
        <dbReference type="Proteomes" id="UP001219525"/>
    </source>
</evidence>
<gene>
    <name evidence="2" type="ORF">GGX14DRAFT_402524</name>
</gene>
<keyword evidence="1" id="KW-0812">Transmembrane</keyword>
<keyword evidence="1" id="KW-1133">Transmembrane helix</keyword>
<organism evidence="2 3">
    <name type="scientific">Mycena pura</name>
    <dbReference type="NCBI Taxonomy" id="153505"/>
    <lineage>
        <taxon>Eukaryota</taxon>
        <taxon>Fungi</taxon>
        <taxon>Dikarya</taxon>
        <taxon>Basidiomycota</taxon>
        <taxon>Agaricomycotina</taxon>
        <taxon>Agaricomycetes</taxon>
        <taxon>Agaricomycetidae</taxon>
        <taxon>Agaricales</taxon>
        <taxon>Marasmiineae</taxon>
        <taxon>Mycenaceae</taxon>
        <taxon>Mycena</taxon>
    </lineage>
</organism>
<keyword evidence="1" id="KW-0472">Membrane</keyword>
<evidence type="ECO:0000256" key="1">
    <source>
        <dbReference type="SAM" id="Phobius"/>
    </source>
</evidence>
<feature type="transmembrane region" description="Helical" evidence="1">
    <location>
        <begin position="6"/>
        <end position="28"/>
    </location>
</feature>
<comment type="caution">
    <text evidence="2">The sequence shown here is derived from an EMBL/GenBank/DDBJ whole genome shotgun (WGS) entry which is preliminary data.</text>
</comment>
<dbReference type="AlphaFoldDB" id="A0AAD6Y292"/>
<dbReference type="EMBL" id="JARJCW010000077">
    <property type="protein sequence ID" value="KAJ7197598.1"/>
    <property type="molecule type" value="Genomic_DNA"/>
</dbReference>
<evidence type="ECO:0000313" key="2">
    <source>
        <dbReference type="EMBL" id="KAJ7197598.1"/>
    </source>
</evidence>